<protein>
    <submittedName>
        <fullName evidence="1">Uncharacterized protein</fullName>
    </submittedName>
</protein>
<proteinExistence type="predicted"/>
<name>A0A939DSZ7_9ALTE</name>
<dbReference type="RefSeq" id="WP_206575746.1">
    <property type="nucleotide sequence ID" value="NZ_JAFKCV010000022.1"/>
</dbReference>
<dbReference type="AlphaFoldDB" id="A0A939DSZ7"/>
<gene>
    <name evidence="1" type="ORF">J0A66_20560</name>
</gene>
<keyword evidence="2" id="KW-1185">Reference proteome</keyword>
<accession>A0A939DSZ7</accession>
<dbReference type="Proteomes" id="UP000664654">
    <property type="component" value="Unassembled WGS sequence"/>
</dbReference>
<comment type="caution">
    <text evidence="1">The sequence shown here is derived from an EMBL/GenBank/DDBJ whole genome shotgun (WGS) entry which is preliminary data.</text>
</comment>
<dbReference type="EMBL" id="JAFKCV010000022">
    <property type="protein sequence ID" value="MBN7827635.1"/>
    <property type="molecule type" value="Genomic_DNA"/>
</dbReference>
<organism evidence="1 2">
    <name type="scientific">Bowmanella dokdonensis</name>
    <dbReference type="NCBI Taxonomy" id="751969"/>
    <lineage>
        <taxon>Bacteria</taxon>
        <taxon>Pseudomonadati</taxon>
        <taxon>Pseudomonadota</taxon>
        <taxon>Gammaproteobacteria</taxon>
        <taxon>Alteromonadales</taxon>
        <taxon>Alteromonadaceae</taxon>
        <taxon>Bowmanella</taxon>
    </lineage>
</organism>
<evidence type="ECO:0000313" key="1">
    <source>
        <dbReference type="EMBL" id="MBN7827635.1"/>
    </source>
</evidence>
<reference evidence="1" key="1">
    <citation type="submission" date="2021-03" db="EMBL/GenBank/DDBJ databases">
        <title>novel species isolated from a fishpond in China.</title>
        <authorList>
            <person name="Lu H."/>
            <person name="Cai Z."/>
        </authorList>
    </citation>
    <scope>NUCLEOTIDE SEQUENCE</scope>
    <source>
        <strain evidence="1">JCM 30855</strain>
    </source>
</reference>
<sequence>MIRLIQNKGLAVITTLVLCFSHCPVQGQGMDILGIELGMSPQQVEQVLKARHPNSQIDIQNGYFTYTDGETRFNTDPSVTYFYVDNNHEKLEVYFTSMPTGPAVYGVRRYLSQVENAPPLDRFRQSLLDKYGPPADSHRGDREFVWFFPEGRKQCIAENKNNMKSFAMNPDAKSVLRRIQESRYRDADIGDFSECASFMYYSLQGKSGGLLMGFFVILMDVARAAKAEQAAAAWVEELQAKVVAERNKKGKMIDL</sequence>
<evidence type="ECO:0000313" key="2">
    <source>
        <dbReference type="Proteomes" id="UP000664654"/>
    </source>
</evidence>